<proteinExistence type="predicted"/>
<gene>
    <name evidence="1" type="ORF">METZ01_LOCUS127178</name>
</gene>
<dbReference type="EMBL" id="UINC01017824">
    <property type="protein sequence ID" value="SVA74324.1"/>
    <property type="molecule type" value="Genomic_DNA"/>
</dbReference>
<organism evidence="1">
    <name type="scientific">marine metagenome</name>
    <dbReference type="NCBI Taxonomy" id="408172"/>
    <lineage>
        <taxon>unclassified sequences</taxon>
        <taxon>metagenomes</taxon>
        <taxon>ecological metagenomes</taxon>
    </lineage>
</organism>
<evidence type="ECO:0000313" key="1">
    <source>
        <dbReference type="EMBL" id="SVA74324.1"/>
    </source>
</evidence>
<name>A0A381YBF8_9ZZZZ</name>
<dbReference type="AlphaFoldDB" id="A0A381YBF8"/>
<reference evidence="1" key="1">
    <citation type="submission" date="2018-05" db="EMBL/GenBank/DDBJ databases">
        <authorList>
            <person name="Lanie J.A."/>
            <person name="Ng W.-L."/>
            <person name="Kazmierczak K.M."/>
            <person name="Andrzejewski T.M."/>
            <person name="Davidsen T.M."/>
            <person name="Wayne K.J."/>
            <person name="Tettelin H."/>
            <person name="Glass J.I."/>
            <person name="Rusch D."/>
            <person name="Podicherti R."/>
            <person name="Tsui H.-C.T."/>
            <person name="Winkler M.E."/>
        </authorList>
    </citation>
    <scope>NUCLEOTIDE SEQUENCE</scope>
</reference>
<protein>
    <submittedName>
        <fullName evidence="1">Uncharacterized protein</fullName>
    </submittedName>
</protein>
<accession>A0A381YBF8</accession>
<sequence>MKKSEIRRLVAKWRDLKQRSRNHDLSEKLKEIEHRYYHETGKKLEEEFDGKILHDLYRHTTKLIK</sequence>